<evidence type="ECO:0000259" key="11">
    <source>
        <dbReference type="PROSITE" id="PS50893"/>
    </source>
</evidence>
<dbReference type="FunFam" id="3.40.50.300:FF:000392">
    <property type="entry name" value="Zinc import ATP-binding protein ZnuC"/>
    <property type="match status" value="1"/>
</dbReference>
<dbReference type="InterPro" id="IPR003593">
    <property type="entry name" value="AAA+_ATPase"/>
</dbReference>
<sequence>MLDFLVLKNVSVNFSNRPILSKISLSLVPNRIFTLIGPNGAGKSTLIRVMLGLIRPDCGHVYRSSNISIGYVPQKLNLNNLLPITVERFMKLSKTKNNANVLNILKWVKAESLQYLKLQKLSSGEMQRVLLARALLKKPNLLVLDEPVQGVDIMGQLDLYKLINKIRYKIKCAILIVSHDLNFVMAQTDYVFCLNKHICCSGTPKSVIKNSEFITMFGLKRIKEFAIYQHDHDHIHEY</sequence>
<dbReference type="PROSITE" id="PS50893">
    <property type="entry name" value="ABC_TRANSPORTER_2"/>
    <property type="match status" value="1"/>
</dbReference>
<dbReference type="GO" id="GO:0010043">
    <property type="term" value="P:response to zinc ion"/>
    <property type="evidence" value="ECO:0007669"/>
    <property type="project" value="TreeGrafter"/>
</dbReference>
<keyword evidence="5" id="KW-0862">Zinc</keyword>
<dbReference type="SMART" id="SM00382">
    <property type="entry name" value="AAA"/>
    <property type="match status" value="1"/>
</dbReference>
<evidence type="ECO:0000256" key="7">
    <source>
        <dbReference type="ARBA" id="ARBA00022906"/>
    </source>
</evidence>
<dbReference type="PROSITE" id="PS00211">
    <property type="entry name" value="ABC_TRANSPORTER_1"/>
    <property type="match status" value="1"/>
</dbReference>
<evidence type="ECO:0000256" key="1">
    <source>
        <dbReference type="ARBA" id="ARBA00006526"/>
    </source>
</evidence>
<dbReference type="GO" id="GO:0005524">
    <property type="term" value="F:ATP binding"/>
    <property type="evidence" value="ECO:0007669"/>
    <property type="project" value="UniProtKB-KW"/>
</dbReference>
<accession>A0A2U8DGP0</accession>
<dbReference type="AlphaFoldDB" id="A0A2U8DGP0"/>
<protein>
    <submittedName>
        <fullName evidence="12">Zinc ABC transporter ATP-binding protein ZnuC</fullName>
    </submittedName>
</protein>
<keyword evidence="9" id="KW-0406">Ion transport</keyword>
<name>A0A2U8DGP0_9GAMM</name>
<evidence type="ECO:0000313" key="12">
    <source>
        <dbReference type="EMBL" id="AWH90472.1"/>
    </source>
</evidence>
<dbReference type="Gene3D" id="3.40.50.300">
    <property type="entry name" value="P-loop containing nucleotide triphosphate hydrolases"/>
    <property type="match status" value="1"/>
</dbReference>
<dbReference type="InterPro" id="IPR003439">
    <property type="entry name" value="ABC_transporter-like_ATP-bd"/>
</dbReference>
<dbReference type="RefSeq" id="WP_158341243.1">
    <property type="nucleotide sequence ID" value="NZ_CP029161.1"/>
</dbReference>
<dbReference type="NCBIfam" id="NF007090">
    <property type="entry name" value="PRK09544.1"/>
    <property type="match status" value="1"/>
</dbReference>
<dbReference type="PANTHER" id="PTHR42734">
    <property type="entry name" value="METAL TRANSPORT SYSTEM ATP-BINDING PROTEIN TM_0124-RELATED"/>
    <property type="match status" value="1"/>
</dbReference>
<proteinExistence type="inferred from homology"/>
<evidence type="ECO:0000256" key="8">
    <source>
        <dbReference type="ARBA" id="ARBA00022967"/>
    </source>
</evidence>
<dbReference type="PANTHER" id="PTHR42734:SF9">
    <property type="entry name" value="ZINC IMPORT ATP-BINDING PROTEIN ZNUC"/>
    <property type="match status" value="1"/>
</dbReference>
<keyword evidence="6 12" id="KW-0067">ATP-binding</keyword>
<evidence type="ECO:0000256" key="2">
    <source>
        <dbReference type="ARBA" id="ARBA00022448"/>
    </source>
</evidence>
<evidence type="ECO:0000256" key="9">
    <source>
        <dbReference type="ARBA" id="ARBA00023065"/>
    </source>
</evidence>
<feature type="domain" description="ABC transporter" evidence="11">
    <location>
        <begin position="5"/>
        <end position="220"/>
    </location>
</feature>
<dbReference type="GO" id="GO:0016887">
    <property type="term" value="F:ATP hydrolysis activity"/>
    <property type="evidence" value="ECO:0007669"/>
    <property type="project" value="InterPro"/>
</dbReference>
<dbReference type="InterPro" id="IPR050153">
    <property type="entry name" value="Metal_Ion_Import_ABC"/>
</dbReference>
<dbReference type="OrthoDB" id="9780942at2"/>
<dbReference type="SUPFAM" id="SSF52540">
    <property type="entry name" value="P-loop containing nucleoside triphosphate hydrolases"/>
    <property type="match status" value="1"/>
</dbReference>
<keyword evidence="3" id="KW-1003">Cell membrane</keyword>
<comment type="similarity">
    <text evidence="1">Belongs to the ABC transporter superfamily. Drug exporter-2 (TC 3.A.1.117) family.</text>
</comment>
<dbReference type="EMBL" id="CP029161">
    <property type="protein sequence ID" value="AWH90472.1"/>
    <property type="molecule type" value="Genomic_DNA"/>
</dbReference>
<dbReference type="Pfam" id="PF00005">
    <property type="entry name" value="ABC_tran"/>
    <property type="match status" value="1"/>
</dbReference>
<gene>
    <name evidence="12" type="ORF">DD681_01440</name>
</gene>
<keyword evidence="8" id="KW-1278">Translocase</keyword>
<keyword evidence="7" id="KW-0864">Zinc transport</keyword>
<evidence type="ECO:0000256" key="5">
    <source>
        <dbReference type="ARBA" id="ARBA00022833"/>
    </source>
</evidence>
<evidence type="ECO:0000256" key="10">
    <source>
        <dbReference type="ARBA" id="ARBA00023136"/>
    </source>
</evidence>
<organism evidence="12 13">
    <name type="scientific">Buchnera aphidicola</name>
    <name type="common">Melanaphis sacchari</name>
    <dbReference type="NCBI Taxonomy" id="2173854"/>
    <lineage>
        <taxon>Bacteria</taxon>
        <taxon>Pseudomonadati</taxon>
        <taxon>Pseudomonadota</taxon>
        <taxon>Gammaproteobacteria</taxon>
        <taxon>Enterobacterales</taxon>
        <taxon>Erwiniaceae</taxon>
        <taxon>Buchnera</taxon>
    </lineage>
</organism>
<evidence type="ECO:0000256" key="4">
    <source>
        <dbReference type="ARBA" id="ARBA00022741"/>
    </source>
</evidence>
<evidence type="ECO:0000256" key="6">
    <source>
        <dbReference type="ARBA" id="ARBA00022840"/>
    </source>
</evidence>
<keyword evidence="2" id="KW-0813">Transport</keyword>
<reference evidence="12 13" key="1">
    <citation type="submission" date="2018-04" db="EMBL/GenBank/DDBJ databases">
        <title>Genome sequence of Buchnera aphidicola from Melaphis sacchari.</title>
        <authorList>
            <person name="Geib S.M."/>
            <person name="Palmer N.A."/>
            <person name="Sattler S.E."/>
            <person name="Sarath G."/>
        </authorList>
    </citation>
    <scope>NUCLEOTIDE SEQUENCE [LARGE SCALE GENOMIC DNA]</scope>
    <source>
        <strain evidence="12 13">LSU</strain>
    </source>
</reference>
<dbReference type="InterPro" id="IPR027417">
    <property type="entry name" value="P-loop_NTPase"/>
</dbReference>
<evidence type="ECO:0000313" key="13">
    <source>
        <dbReference type="Proteomes" id="UP000244884"/>
    </source>
</evidence>
<evidence type="ECO:0000256" key="3">
    <source>
        <dbReference type="ARBA" id="ARBA00022475"/>
    </source>
</evidence>
<dbReference type="GO" id="GO:0006829">
    <property type="term" value="P:zinc ion transport"/>
    <property type="evidence" value="ECO:0007669"/>
    <property type="project" value="UniProtKB-KW"/>
</dbReference>
<keyword evidence="4" id="KW-0547">Nucleotide-binding</keyword>
<keyword evidence="10" id="KW-0472">Membrane</keyword>
<dbReference type="Proteomes" id="UP000244884">
    <property type="component" value="Chromosome"/>
</dbReference>
<dbReference type="InterPro" id="IPR017871">
    <property type="entry name" value="ABC_transporter-like_CS"/>
</dbReference>